<comment type="caution">
    <text evidence="9">The sequence shown here is derived from an EMBL/GenBank/DDBJ whole genome shotgun (WGS) entry which is preliminary data.</text>
</comment>
<dbReference type="GO" id="GO:0055085">
    <property type="term" value="P:transmembrane transport"/>
    <property type="evidence" value="ECO:0007669"/>
    <property type="project" value="TreeGrafter"/>
</dbReference>
<evidence type="ECO:0000313" key="10">
    <source>
        <dbReference type="Proteomes" id="UP000177396"/>
    </source>
</evidence>
<dbReference type="Pfam" id="PF01594">
    <property type="entry name" value="AI-2E_transport"/>
    <property type="match status" value="1"/>
</dbReference>
<dbReference type="GO" id="GO:0005886">
    <property type="term" value="C:plasma membrane"/>
    <property type="evidence" value="ECO:0007669"/>
    <property type="project" value="UniProtKB-SubCell"/>
</dbReference>
<keyword evidence="4" id="KW-1003">Cell membrane</keyword>
<evidence type="ECO:0000256" key="4">
    <source>
        <dbReference type="ARBA" id="ARBA00022475"/>
    </source>
</evidence>
<feature type="transmembrane region" description="Helical" evidence="8">
    <location>
        <begin position="267"/>
        <end position="290"/>
    </location>
</feature>
<evidence type="ECO:0000256" key="3">
    <source>
        <dbReference type="ARBA" id="ARBA00022448"/>
    </source>
</evidence>
<evidence type="ECO:0008006" key="11">
    <source>
        <dbReference type="Google" id="ProtNLM"/>
    </source>
</evidence>
<keyword evidence="6 8" id="KW-1133">Transmembrane helix</keyword>
<dbReference type="PANTHER" id="PTHR21716">
    <property type="entry name" value="TRANSMEMBRANE PROTEIN"/>
    <property type="match status" value="1"/>
</dbReference>
<evidence type="ECO:0000256" key="1">
    <source>
        <dbReference type="ARBA" id="ARBA00004651"/>
    </source>
</evidence>
<dbReference type="PANTHER" id="PTHR21716:SF53">
    <property type="entry name" value="PERMEASE PERM-RELATED"/>
    <property type="match status" value="1"/>
</dbReference>
<feature type="transmembrane region" description="Helical" evidence="8">
    <location>
        <begin position="132"/>
        <end position="151"/>
    </location>
</feature>
<keyword evidence="5 8" id="KW-0812">Transmembrane</keyword>
<keyword evidence="3" id="KW-0813">Transport</keyword>
<evidence type="ECO:0000313" key="9">
    <source>
        <dbReference type="EMBL" id="OGF98930.1"/>
    </source>
</evidence>
<feature type="transmembrane region" description="Helical" evidence="8">
    <location>
        <begin position="296"/>
        <end position="318"/>
    </location>
</feature>
<name>A0A1F5YFI4_9BACT</name>
<gene>
    <name evidence="9" type="ORF">A2153_05765</name>
</gene>
<dbReference type="InterPro" id="IPR002549">
    <property type="entry name" value="AI-2E-like"/>
</dbReference>
<dbReference type="Proteomes" id="UP000177396">
    <property type="component" value="Unassembled WGS sequence"/>
</dbReference>
<proteinExistence type="inferred from homology"/>
<evidence type="ECO:0000256" key="2">
    <source>
        <dbReference type="ARBA" id="ARBA00009773"/>
    </source>
</evidence>
<organism evidence="9 10">
    <name type="scientific">Candidatus Gottesmanbacteria bacterium RBG_16_38_7b</name>
    <dbReference type="NCBI Taxonomy" id="1798372"/>
    <lineage>
        <taxon>Bacteria</taxon>
        <taxon>Candidatus Gottesmaniibacteriota</taxon>
    </lineage>
</organism>
<comment type="subcellular location">
    <subcellularLocation>
        <location evidence="1">Cell membrane</location>
        <topology evidence="1">Multi-pass membrane protein</topology>
    </subcellularLocation>
</comment>
<feature type="transmembrane region" description="Helical" evidence="8">
    <location>
        <begin position="191"/>
        <end position="218"/>
    </location>
</feature>
<evidence type="ECO:0000256" key="5">
    <source>
        <dbReference type="ARBA" id="ARBA00022692"/>
    </source>
</evidence>
<keyword evidence="7 8" id="KW-0472">Membrane</keyword>
<protein>
    <recommendedName>
        <fullName evidence="11">AI-2E family transporter</fullName>
    </recommendedName>
</protein>
<evidence type="ECO:0000256" key="8">
    <source>
        <dbReference type="SAM" id="Phobius"/>
    </source>
</evidence>
<evidence type="ECO:0000256" key="7">
    <source>
        <dbReference type="ARBA" id="ARBA00023136"/>
    </source>
</evidence>
<comment type="similarity">
    <text evidence="2">Belongs to the autoinducer-2 exporter (AI-2E) (TC 2.A.86) family.</text>
</comment>
<sequence length="336" mass="37482">MPKKIEISHRTILFTVFFLVFLWFIVQIAEIISWLFISFILMSAFKPSVDRLEKLHLPRLLAILIMYIGVFIVFGFAVSTIIPPLVNQSLHLVERLPAYLNFILPALNIDLQNFTQQLSTLGQNLLRLSVGIFNNIIAFFTIFVITFYLLLERKNLDSYLGLLLGEKSAKNVIATVNSIEVRLGAWVRGQLTLLLSIGLLTYIGLFLLQIPFALPLAILAGFLEIIPSIGPILSSLPAILVSFTVSSLHPLFTTILYFIIQQVENQLIVPVVMKTMVGLPPLITIFAILVGIRIGGIGGAILAIPIVVTIETIFTNYYRLKDTVEKPAEAHKPDSV</sequence>
<dbReference type="EMBL" id="MFJB01000079">
    <property type="protein sequence ID" value="OGF98930.1"/>
    <property type="molecule type" value="Genomic_DNA"/>
</dbReference>
<evidence type="ECO:0000256" key="6">
    <source>
        <dbReference type="ARBA" id="ARBA00022989"/>
    </source>
</evidence>
<accession>A0A1F5YFI4</accession>
<feature type="transmembrane region" description="Helical" evidence="8">
    <location>
        <begin position="61"/>
        <end position="82"/>
    </location>
</feature>
<feature type="transmembrane region" description="Helical" evidence="8">
    <location>
        <begin position="238"/>
        <end position="260"/>
    </location>
</feature>
<reference evidence="9 10" key="1">
    <citation type="journal article" date="2016" name="Nat. Commun.">
        <title>Thousands of microbial genomes shed light on interconnected biogeochemical processes in an aquifer system.</title>
        <authorList>
            <person name="Anantharaman K."/>
            <person name="Brown C.T."/>
            <person name="Hug L.A."/>
            <person name="Sharon I."/>
            <person name="Castelle C.J."/>
            <person name="Probst A.J."/>
            <person name="Thomas B.C."/>
            <person name="Singh A."/>
            <person name="Wilkins M.J."/>
            <person name="Karaoz U."/>
            <person name="Brodie E.L."/>
            <person name="Williams K.H."/>
            <person name="Hubbard S.S."/>
            <person name="Banfield J.F."/>
        </authorList>
    </citation>
    <scope>NUCLEOTIDE SEQUENCE [LARGE SCALE GENOMIC DNA]</scope>
</reference>
<dbReference type="AlphaFoldDB" id="A0A1F5YFI4"/>